<gene>
    <name evidence="2" type="ORF">PLEPLA_LOCUS30696</name>
</gene>
<accession>A0A9N7V093</accession>
<keyword evidence="3" id="KW-1185">Reference proteome</keyword>
<protein>
    <submittedName>
        <fullName evidence="2">Uncharacterized protein</fullName>
    </submittedName>
</protein>
<dbReference type="AlphaFoldDB" id="A0A9N7V093"/>
<organism evidence="2 3">
    <name type="scientific">Pleuronectes platessa</name>
    <name type="common">European plaice</name>
    <dbReference type="NCBI Taxonomy" id="8262"/>
    <lineage>
        <taxon>Eukaryota</taxon>
        <taxon>Metazoa</taxon>
        <taxon>Chordata</taxon>
        <taxon>Craniata</taxon>
        <taxon>Vertebrata</taxon>
        <taxon>Euteleostomi</taxon>
        <taxon>Actinopterygii</taxon>
        <taxon>Neopterygii</taxon>
        <taxon>Teleostei</taxon>
        <taxon>Neoteleostei</taxon>
        <taxon>Acanthomorphata</taxon>
        <taxon>Carangaria</taxon>
        <taxon>Pleuronectiformes</taxon>
        <taxon>Pleuronectoidei</taxon>
        <taxon>Pleuronectidae</taxon>
        <taxon>Pleuronectes</taxon>
    </lineage>
</organism>
<dbReference type="Proteomes" id="UP001153269">
    <property type="component" value="Unassembled WGS sequence"/>
</dbReference>
<proteinExistence type="predicted"/>
<name>A0A9N7V093_PLEPL</name>
<evidence type="ECO:0000313" key="3">
    <source>
        <dbReference type="Proteomes" id="UP001153269"/>
    </source>
</evidence>
<evidence type="ECO:0000313" key="2">
    <source>
        <dbReference type="EMBL" id="CAB1442977.1"/>
    </source>
</evidence>
<evidence type="ECO:0000256" key="1">
    <source>
        <dbReference type="SAM" id="MobiDB-lite"/>
    </source>
</evidence>
<sequence>MAGSSSTVAGGLYKPREACALNCGLQSGCKVVSSTRLLLFTLSRLPAPPRHSVSSQFKEAGEREEGGFTGVL</sequence>
<feature type="region of interest" description="Disordered" evidence="1">
    <location>
        <begin position="48"/>
        <end position="72"/>
    </location>
</feature>
<dbReference type="EMBL" id="CADEAL010002975">
    <property type="protein sequence ID" value="CAB1442977.1"/>
    <property type="molecule type" value="Genomic_DNA"/>
</dbReference>
<reference evidence="2" key="1">
    <citation type="submission" date="2020-03" db="EMBL/GenBank/DDBJ databases">
        <authorList>
            <person name="Weist P."/>
        </authorList>
    </citation>
    <scope>NUCLEOTIDE SEQUENCE</scope>
</reference>
<comment type="caution">
    <text evidence="2">The sequence shown here is derived from an EMBL/GenBank/DDBJ whole genome shotgun (WGS) entry which is preliminary data.</text>
</comment>